<dbReference type="PANTHER" id="PTHR16301:SF20">
    <property type="entry name" value="IMPACT FAMILY MEMBER YIGZ"/>
    <property type="match status" value="1"/>
</dbReference>
<dbReference type="InterPro" id="IPR023582">
    <property type="entry name" value="Impact"/>
</dbReference>
<dbReference type="InterPro" id="IPR015796">
    <property type="entry name" value="Impact_YigZ-like"/>
</dbReference>
<sequence length="209" mass="22749">MSDRYLTVAKEARIQIKVKDSKFIATVAPVTTEEEALAFIEKISKEFHDATHNVSAFKVGMGDQAIKRYDDDGEPAGSSGPPVLQAIDGAGLTNTAVVVTRYFGGTKLGYGGLVRAYGDAAQAGLKEAGVREKVQYLLVKIEVSYDRMGSVVKEIQGGISEIRDIQYSNDGVAIFVDLLPSYLESFKKKMVDVTRGKAKVTVEEEEFRG</sequence>
<proteinExistence type="inferred from homology"/>
<name>A0A3Q9HUU4_9FIRM</name>
<dbReference type="Proteomes" id="UP000267250">
    <property type="component" value="Chromosome"/>
</dbReference>
<feature type="domain" description="Impact N-terminal" evidence="2">
    <location>
        <begin position="19"/>
        <end position="123"/>
    </location>
</feature>
<evidence type="ECO:0000313" key="4">
    <source>
        <dbReference type="Proteomes" id="UP000267250"/>
    </source>
</evidence>
<dbReference type="InterPro" id="IPR001498">
    <property type="entry name" value="Impact_N"/>
</dbReference>
<accession>A0A3Q9HUU4</accession>
<keyword evidence="4" id="KW-1185">Reference proteome</keyword>
<evidence type="ECO:0000313" key="3">
    <source>
        <dbReference type="EMBL" id="AZR74848.1"/>
    </source>
</evidence>
<dbReference type="EMBL" id="CP016379">
    <property type="protein sequence ID" value="AZR74848.1"/>
    <property type="molecule type" value="Genomic_DNA"/>
</dbReference>
<comment type="similarity">
    <text evidence="1">Belongs to the IMPACT family.</text>
</comment>
<dbReference type="PANTHER" id="PTHR16301">
    <property type="entry name" value="IMPACT-RELATED"/>
    <property type="match status" value="1"/>
</dbReference>
<reference evidence="3 4" key="1">
    <citation type="submission" date="2016-07" db="EMBL/GenBank/DDBJ databases">
        <title>Genome and transcriptome analysis of iron-reducing fermentative bacteria Anoxybacter fermentans.</title>
        <authorList>
            <person name="Zeng X."/>
            <person name="Shao Z."/>
        </authorList>
    </citation>
    <scope>NUCLEOTIDE SEQUENCE [LARGE SCALE GENOMIC DNA]</scope>
    <source>
        <strain evidence="3 4">DY22613</strain>
    </source>
</reference>
<dbReference type="GO" id="GO:0005737">
    <property type="term" value="C:cytoplasm"/>
    <property type="evidence" value="ECO:0007669"/>
    <property type="project" value="TreeGrafter"/>
</dbReference>
<dbReference type="AlphaFoldDB" id="A0A3Q9HUU4"/>
<evidence type="ECO:0000256" key="1">
    <source>
        <dbReference type="ARBA" id="ARBA00007665"/>
    </source>
</evidence>
<dbReference type="KEGG" id="aft:BBF96_06605"/>
<dbReference type="OrthoDB" id="9813771at2"/>
<protein>
    <submittedName>
        <fullName evidence="3">YigZ family protein</fullName>
    </submittedName>
</protein>
<dbReference type="InterPro" id="IPR035647">
    <property type="entry name" value="EFG_III/V"/>
</dbReference>
<dbReference type="InterPro" id="IPR036956">
    <property type="entry name" value="Impact_N_sf"/>
</dbReference>
<dbReference type="InterPro" id="IPR020568">
    <property type="entry name" value="Ribosomal_Su5_D2-typ_SF"/>
</dbReference>
<dbReference type="NCBIfam" id="TIGR00257">
    <property type="entry name" value="IMPACT_YIGZ"/>
    <property type="match status" value="1"/>
</dbReference>
<dbReference type="GO" id="GO:0006446">
    <property type="term" value="P:regulation of translational initiation"/>
    <property type="evidence" value="ECO:0007669"/>
    <property type="project" value="TreeGrafter"/>
</dbReference>
<dbReference type="Gene3D" id="3.30.230.30">
    <property type="entry name" value="Impact, N-terminal domain"/>
    <property type="match status" value="1"/>
</dbReference>
<dbReference type="SUPFAM" id="SSF54980">
    <property type="entry name" value="EF-G C-terminal domain-like"/>
    <property type="match status" value="1"/>
</dbReference>
<dbReference type="PROSITE" id="PS00910">
    <property type="entry name" value="UPF0029"/>
    <property type="match status" value="1"/>
</dbReference>
<dbReference type="SUPFAM" id="SSF54211">
    <property type="entry name" value="Ribosomal protein S5 domain 2-like"/>
    <property type="match status" value="1"/>
</dbReference>
<dbReference type="Pfam" id="PF01205">
    <property type="entry name" value="Impact_N"/>
    <property type="match status" value="1"/>
</dbReference>
<dbReference type="InterPro" id="IPR020569">
    <property type="entry name" value="UPF0029_Impact_CS"/>
</dbReference>
<gene>
    <name evidence="3" type="ORF">BBF96_06605</name>
</gene>
<organism evidence="3 4">
    <name type="scientific">Anoxybacter fermentans</name>
    <dbReference type="NCBI Taxonomy" id="1323375"/>
    <lineage>
        <taxon>Bacteria</taxon>
        <taxon>Bacillati</taxon>
        <taxon>Bacillota</taxon>
        <taxon>Clostridia</taxon>
        <taxon>Halanaerobiales</taxon>
        <taxon>Anoxybacter</taxon>
    </lineage>
</organism>
<evidence type="ECO:0000259" key="2">
    <source>
        <dbReference type="Pfam" id="PF01205"/>
    </source>
</evidence>
<dbReference type="RefSeq" id="WP_127016415.1">
    <property type="nucleotide sequence ID" value="NZ_CP016379.1"/>
</dbReference>